<reference evidence="3" key="1">
    <citation type="journal article" date="2014" name="Proc. Natl. Acad. Sci. U.S.A.">
        <title>Extensive sampling of basidiomycete genomes demonstrates inadequacy of the white-rot/brown-rot paradigm for wood decay fungi.</title>
        <authorList>
            <person name="Riley R."/>
            <person name="Salamov A.A."/>
            <person name="Brown D.W."/>
            <person name="Nagy L.G."/>
            <person name="Floudas D."/>
            <person name="Held B.W."/>
            <person name="Levasseur A."/>
            <person name="Lombard V."/>
            <person name="Morin E."/>
            <person name="Otillar R."/>
            <person name="Lindquist E.A."/>
            <person name="Sun H."/>
            <person name="LaButti K.M."/>
            <person name="Schmutz J."/>
            <person name="Jabbour D."/>
            <person name="Luo H."/>
            <person name="Baker S.E."/>
            <person name="Pisabarro A.G."/>
            <person name="Walton J.D."/>
            <person name="Blanchette R.A."/>
            <person name="Henrissat B."/>
            <person name="Martin F."/>
            <person name="Cullen D."/>
            <person name="Hibbett D.S."/>
            <person name="Grigoriev I.V."/>
        </authorList>
    </citation>
    <scope>NUCLEOTIDE SEQUENCE [LARGE SCALE GENOMIC DNA]</scope>
    <source>
        <strain evidence="3">CBS 339.88</strain>
    </source>
</reference>
<gene>
    <name evidence="2" type="ORF">GALMADRAFT_65128</name>
</gene>
<evidence type="ECO:0000313" key="3">
    <source>
        <dbReference type="Proteomes" id="UP000027222"/>
    </source>
</evidence>
<dbReference type="EMBL" id="KL142375">
    <property type="protein sequence ID" value="KDR78365.1"/>
    <property type="molecule type" value="Genomic_DNA"/>
</dbReference>
<dbReference type="HOGENOM" id="CLU_021108_1_0_1"/>
<accession>A0A067T5A5</accession>
<proteinExistence type="predicted"/>
<dbReference type="Proteomes" id="UP000027222">
    <property type="component" value="Unassembled WGS sequence"/>
</dbReference>
<sequence>MERDGFQMYKRHMIPKGLGHPLWIPQANMRLPVPYRQAGVCIGDVGIITREGAFDCLFNICLPLDHPINSSLLPDDFAPLHPPLDHQHIIEVREFSSNAYLASNDIYRRSSLIISGINFTTSAPEGAILTMPRGAYVQRLANEKQFDDYIANNAETWYKIANERLRRDAKNGDLRIVLGCHKSTAWGMATFVNRTQYSSSRAQSLRFITTKVGPEADDNVGLFDGQFQDLRNQCLFVRAPVMTLNDQAWLRISQQSEVRIEENGQSSSSIRQPDASPRRTSGSLPNPIPSRSLENRGRQSAVSKLA</sequence>
<dbReference type="AlphaFoldDB" id="A0A067T5A5"/>
<evidence type="ECO:0000313" key="2">
    <source>
        <dbReference type="EMBL" id="KDR78365.1"/>
    </source>
</evidence>
<name>A0A067T5A5_GALM3</name>
<evidence type="ECO:0000256" key="1">
    <source>
        <dbReference type="SAM" id="MobiDB-lite"/>
    </source>
</evidence>
<feature type="compositionally biased region" description="Polar residues" evidence="1">
    <location>
        <begin position="260"/>
        <end position="271"/>
    </location>
</feature>
<feature type="region of interest" description="Disordered" evidence="1">
    <location>
        <begin position="260"/>
        <end position="306"/>
    </location>
</feature>
<dbReference type="OrthoDB" id="2662290at2759"/>
<organism evidence="2 3">
    <name type="scientific">Galerina marginata (strain CBS 339.88)</name>
    <dbReference type="NCBI Taxonomy" id="685588"/>
    <lineage>
        <taxon>Eukaryota</taxon>
        <taxon>Fungi</taxon>
        <taxon>Dikarya</taxon>
        <taxon>Basidiomycota</taxon>
        <taxon>Agaricomycotina</taxon>
        <taxon>Agaricomycetes</taxon>
        <taxon>Agaricomycetidae</taxon>
        <taxon>Agaricales</taxon>
        <taxon>Agaricineae</taxon>
        <taxon>Strophariaceae</taxon>
        <taxon>Galerina</taxon>
    </lineage>
</organism>
<protein>
    <submittedName>
        <fullName evidence="2">Uncharacterized protein</fullName>
    </submittedName>
</protein>
<keyword evidence="3" id="KW-1185">Reference proteome</keyword>